<evidence type="ECO:0000313" key="12">
    <source>
        <dbReference type="Proteomes" id="UP001295444"/>
    </source>
</evidence>
<keyword evidence="3" id="KW-0732">Signal</keyword>
<dbReference type="Gene3D" id="2.40.160.110">
    <property type="match status" value="1"/>
</dbReference>
<gene>
    <name evidence="11" type="ORF">PECUL_23A020267</name>
</gene>
<keyword evidence="6 8" id="KW-0472">Membrane</keyword>
<evidence type="ECO:0000256" key="5">
    <source>
        <dbReference type="ARBA" id="ARBA00022989"/>
    </source>
</evidence>
<evidence type="ECO:0000313" key="11">
    <source>
        <dbReference type="EMBL" id="CAH2272396.1"/>
    </source>
</evidence>
<dbReference type="PANTHER" id="PTHR11506:SF2">
    <property type="entry name" value="MACROSIALIN"/>
    <property type="match status" value="1"/>
</dbReference>
<evidence type="ECO:0000256" key="1">
    <source>
        <dbReference type="ARBA" id="ARBA00004530"/>
    </source>
</evidence>
<evidence type="ECO:0000256" key="3">
    <source>
        <dbReference type="ARBA" id="ARBA00022729"/>
    </source>
</evidence>
<keyword evidence="12" id="KW-1185">Reference proteome</keyword>
<sequence length="482" mass="53102">MEDRTAGDSHHPQPAVHTEETASGGNPSHSNLKRQQRKQRKRQTEKSSHPASKRVFNMEIVYFTIFSILCISGCDGYKTLFTPIIPHAQNVTTNCFMCPRTTTKKHTTTQHTTHPTTHRTTTHHTTHPTTPITTTQHTTHPTTPITTTQHTTHPTTHNTTTQHTTHHTSHPRTHNTTTQHTTYPTTHNTTTHPTTHNTTTQHTTYTTTHNTTTHPTTHNTTTQHTTHPATHNTTRQHTTHLSTHYTTSHTSTPHTTTHHTTNSTQQPTAVPSPPDFIVNGSAGICLRITAFLEIKFNLTKEEVIQIPPPPATNVSGYCSEDHVNVTLCIPNLQLTLTFTKDKKFFFLEAVDIHVHIKEGKITSSVTEKDMVTPLGHSYTCHQFSVDFLKTALRLEATNITAQAFDLQGGHYGTASPPPTPPSASPPPASLPPTPLSASPPPPTLSFPPPPSASPAPTTSPHHPQHHHPPPSPPTTLKSQSQE</sequence>
<evidence type="ECO:0000256" key="7">
    <source>
        <dbReference type="ARBA" id="ARBA00023180"/>
    </source>
</evidence>
<evidence type="ECO:0000256" key="8">
    <source>
        <dbReference type="PROSITE-ProRule" id="PRU00740"/>
    </source>
</evidence>
<feature type="compositionally biased region" description="Polar residues" evidence="9">
    <location>
        <begin position="21"/>
        <end position="30"/>
    </location>
</feature>
<feature type="compositionally biased region" description="Low complexity" evidence="9">
    <location>
        <begin position="127"/>
        <end position="163"/>
    </location>
</feature>
<evidence type="ECO:0000256" key="2">
    <source>
        <dbReference type="ARBA" id="ARBA00022692"/>
    </source>
</evidence>
<comment type="subcellular location">
    <subcellularLocation>
        <location evidence="1">Endosome membrane</location>
        <topology evidence="1">Single-pass type I membrane protein</topology>
    </subcellularLocation>
    <subcellularLocation>
        <location evidence="8">Lysosome membrane</location>
        <topology evidence="8">Single-pass type I membrane protein</topology>
    </subcellularLocation>
</comment>
<protein>
    <submittedName>
        <fullName evidence="11">Macrosialin-like isoform X1</fullName>
    </submittedName>
</protein>
<comment type="similarity">
    <text evidence="8">Belongs to the LAMP family.</text>
</comment>
<evidence type="ECO:0000256" key="6">
    <source>
        <dbReference type="ARBA" id="ARBA00023136"/>
    </source>
</evidence>
<feature type="region of interest" description="Disordered" evidence="9">
    <location>
        <begin position="1"/>
        <end position="51"/>
    </location>
</feature>
<feature type="compositionally biased region" description="Low complexity" evidence="9">
    <location>
        <begin position="174"/>
        <end position="264"/>
    </location>
</feature>
<keyword evidence="7" id="KW-0325">Glycoprotein</keyword>
<keyword evidence="2 8" id="KW-0812">Transmembrane</keyword>
<feature type="compositionally biased region" description="Pro residues" evidence="9">
    <location>
        <begin position="415"/>
        <end position="453"/>
    </location>
</feature>
<name>A0AAD1VW20_PELCU</name>
<feature type="domain" description="Lysosome-associated membrane glycoprotein 2-like luminal" evidence="10">
    <location>
        <begin position="275"/>
        <end position="406"/>
    </location>
</feature>
<dbReference type="GO" id="GO:0005765">
    <property type="term" value="C:lysosomal membrane"/>
    <property type="evidence" value="ECO:0007669"/>
    <property type="project" value="UniProtKB-SubCell"/>
</dbReference>
<keyword evidence="5" id="KW-1133">Transmembrane helix</keyword>
<dbReference type="InterPro" id="IPR048528">
    <property type="entry name" value="Lamp2-like_luminal"/>
</dbReference>
<dbReference type="AlphaFoldDB" id="A0AAD1VW20"/>
<dbReference type="InterPro" id="IPR002000">
    <property type="entry name" value="Lysosome-assoc_membr_glycop"/>
</dbReference>
<dbReference type="PANTHER" id="PTHR11506">
    <property type="entry name" value="LYSOSOME-ASSOCIATED MEMBRANE GLYCOPROTEIN"/>
    <property type="match status" value="1"/>
</dbReference>
<organism evidence="11 12">
    <name type="scientific">Pelobates cultripes</name>
    <name type="common">Western spadefoot toad</name>
    <dbReference type="NCBI Taxonomy" id="61616"/>
    <lineage>
        <taxon>Eukaryota</taxon>
        <taxon>Metazoa</taxon>
        <taxon>Chordata</taxon>
        <taxon>Craniata</taxon>
        <taxon>Vertebrata</taxon>
        <taxon>Euteleostomi</taxon>
        <taxon>Amphibia</taxon>
        <taxon>Batrachia</taxon>
        <taxon>Anura</taxon>
        <taxon>Pelobatoidea</taxon>
        <taxon>Pelobatidae</taxon>
        <taxon>Pelobates</taxon>
    </lineage>
</organism>
<evidence type="ECO:0000256" key="9">
    <source>
        <dbReference type="SAM" id="MobiDB-lite"/>
    </source>
</evidence>
<proteinExistence type="inferred from homology"/>
<dbReference type="Proteomes" id="UP001295444">
    <property type="component" value="Chromosome 03"/>
</dbReference>
<dbReference type="GO" id="GO:0005886">
    <property type="term" value="C:plasma membrane"/>
    <property type="evidence" value="ECO:0007669"/>
    <property type="project" value="TreeGrafter"/>
</dbReference>
<reference evidence="11" key="1">
    <citation type="submission" date="2022-03" db="EMBL/GenBank/DDBJ databases">
        <authorList>
            <person name="Alioto T."/>
            <person name="Alioto T."/>
            <person name="Gomez Garrido J."/>
        </authorList>
    </citation>
    <scope>NUCLEOTIDE SEQUENCE</scope>
</reference>
<feature type="compositionally biased region" description="Basic and acidic residues" evidence="9">
    <location>
        <begin position="1"/>
        <end position="11"/>
    </location>
</feature>
<dbReference type="EMBL" id="OW240914">
    <property type="protein sequence ID" value="CAH2272396.1"/>
    <property type="molecule type" value="Genomic_DNA"/>
</dbReference>
<feature type="compositionally biased region" description="Basic residues" evidence="9">
    <location>
        <begin position="164"/>
        <end position="173"/>
    </location>
</feature>
<dbReference type="PROSITE" id="PS51407">
    <property type="entry name" value="LAMP_3"/>
    <property type="match status" value="1"/>
</dbReference>
<evidence type="ECO:0000259" key="10">
    <source>
        <dbReference type="Pfam" id="PF01299"/>
    </source>
</evidence>
<accession>A0AAD1VW20</accession>
<dbReference type="Pfam" id="PF01299">
    <property type="entry name" value="Lamp2-like_luminal"/>
    <property type="match status" value="1"/>
</dbReference>
<keyword evidence="4" id="KW-0967">Endosome</keyword>
<dbReference type="GO" id="GO:0031902">
    <property type="term" value="C:late endosome membrane"/>
    <property type="evidence" value="ECO:0007669"/>
    <property type="project" value="TreeGrafter"/>
</dbReference>
<evidence type="ECO:0000256" key="4">
    <source>
        <dbReference type="ARBA" id="ARBA00022753"/>
    </source>
</evidence>
<keyword evidence="8" id="KW-0458">Lysosome</keyword>
<feature type="compositionally biased region" description="Basic residues" evidence="9">
    <location>
        <begin position="31"/>
        <end position="41"/>
    </location>
</feature>
<feature type="region of interest" description="Disordered" evidence="9">
    <location>
        <begin position="106"/>
        <end position="269"/>
    </location>
</feature>
<feature type="compositionally biased region" description="Basic residues" evidence="9">
    <location>
        <begin position="116"/>
        <end position="126"/>
    </location>
</feature>
<dbReference type="GO" id="GO:0072594">
    <property type="term" value="P:establishment of protein localization to organelle"/>
    <property type="evidence" value="ECO:0007669"/>
    <property type="project" value="TreeGrafter"/>
</dbReference>
<feature type="region of interest" description="Disordered" evidence="9">
    <location>
        <begin position="408"/>
        <end position="482"/>
    </location>
</feature>
<comment type="caution">
    <text evidence="8">Lacks conserved residue(s) required for the propagation of feature annotation.</text>
</comment>